<evidence type="ECO:0000256" key="2">
    <source>
        <dbReference type="ARBA" id="ARBA00022679"/>
    </source>
</evidence>
<name>A0A8T1Q8J5_CARIL</name>
<dbReference type="Gene3D" id="3.30.559.10">
    <property type="entry name" value="Chloramphenicol acetyltransferase-like domain"/>
    <property type="match status" value="2"/>
</dbReference>
<comment type="similarity">
    <text evidence="1">Belongs to the plant acyltransferase family.</text>
</comment>
<evidence type="ECO:0000313" key="5">
    <source>
        <dbReference type="EMBL" id="KAG6708115.1"/>
    </source>
</evidence>
<dbReference type="PANTHER" id="PTHR31623:SF122">
    <property type="entry name" value="HXXXD-TYPE ACYL-TRANSFERASE FAMILY PROTEIN"/>
    <property type="match status" value="1"/>
</dbReference>
<dbReference type="InterPro" id="IPR023213">
    <property type="entry name" value="CAT-like_dom_sf"/>
</dbReference>
<dbReference type="AlphaFoldDB" id="A0A8T1Q8J5"/>
<reference evidence="4" key="1">
    <citation type="submission" date="2020-12" db="EMBL/GenBank/DDBJ databases">
        <title>WGS assembly of Carya illinoinensis cv. Pawnee.</title>
        <authorList>
            <person name="Platts A."/>
            <person name="Shu S."/>
            <person name="Wright S."/>
            <person name="Barry K."/>
            <person name="Edger P."/>
            <person name="Pires J.C."/>
            <person name="Schmutz J."/>
        </authorList>
    </citation>
    <scope>NUCLEOTIDE SEQUENCE</scope>
    <source>
        <tissue evidence="4">Leaf</tissue>
    </source>
</reference>
<dbReference type="Proteomes" id="UP000811246">
    <property type="component" value="Chromosome 6"/>
</dbReference>
<keyword evidence="3" id="KW-0012">Acyltransferase</keyword>
<proteinExistence type="inferred from homology"/>
<evidence type="ECO:0000256" key="1">
    <source>
        <dbReference type="ARBA" id="ARBA00009861"/>
    </source>
</evidence>
<keyword evidence="2" id="KW-0808">Transferase</keyword>
<evidence type="ECO:0000256" key="3">
    <source>
        <dbReference type="ARBA" id="ARBA00023315"/>
    </source>
</evidence>
<dbReference type="PANTHER" id="PTHR31623">
    <property type="entry name" value="F21J9.9"/>
    <property type="match status" value="1"/>
</dbReference>
<dbReference type="GO" id="GO:0016746">
    <property type="term" value="F:acyltransferase activity"/>
    <property type="evidence" value="ECO:0007669"/>
    <property type="project" value="UniProtKB-KW"/>
</dbReference>
<dbReference type="EMBL" id="CM031830">
    <property type="protein sequence ID" value="KAG6708115.1"/>
    <property type="molecule type" value="Genomic_DNA"/>
</dbReference>
<protein>
    <recommendedName>
        <fullName evidence="7">BAHD acyltransferase</fullName>
    </recommendedName>
</protein>
<dbReference type="SMR" id="A0A8T1Q8J5"/>
<sequence>MEIKVEMINREVIKPSCPTPHHLRCFDLSLLDQLLPKIYISVVIFYSHNPSDLPQFKAVDISHRLKTSLSETLCRFYPLAGRVKHNVSIECNDVGVDYLEARINCRLSDILEQHPEQKMLYHFLPKVTEPLDPSLEPLVLVQASFFDCGGLAIGVCFSHKVADLATTSMFINSWASAALAASGEAVLTPEFCAASRIPPRIQHTWPSIAITLANETTASRRYVFYAPKIDALKAKAASANVPQPTRIEAVSSLIWKCAITASRSKHQFLLPSRLTQAVNIRERLTPPFPKNAFGNLWWFSGQETTDNEIQLHRLVTELRKGKEAFSEDYATKLYGDEAFSVASQDIKHLSNLFGSEGITHHIFISSWCRYPLYEADFGWGKPTWVTIGNNLMIKNCAFLMDTRDGSGIEAWITLSKEDMALFEQEKDLLEYASFNPTVLDQIII</sequence>
<dbReference type="EMBL" id="CM031814">
    <property type="protein sequence ID" value="KAG6650741.1"/>
    <property type="molecule type" value="Genomic_DNA"/>
</dbReference>
<dbReference type="OrthoDB" id="671439at2759"/>
<evidence type="ECO:0000313" key="4">
    <source>
        <dbReference type="EMBL" id="KAG6650741.1"/>
    </source>
</evidence>
<evidence type="ECO:0000313" key="6">
    <source>
        <dbReference type="Proteomes" id="UP000811609"/>
    </source>
</evidence>
<keyword evidence="6" id="KW-1185">Reference proteome</keyword>
<accession>A0A8T1Q8J5</accession>
<gene>
    <name evidence="4" type="ORF">CIPAW_06G063500</name>
    <name evidence="5" type="ORF">I3842_06G063500</name>
</gene>
<dbReference type="Proteomes" id="UP000811609">
    <property type="component" value="Chromosome 6"/>
</dbReference>
<reference evidence="5" key="2">
    <citation type="submission" date="2021-01" db="EMBL/GenBank/DDBJ databases">
        <authorList>
            <person name="Lovell J.T."/>
            <person name="Bentley N."/>
            <person name="Bhattarai G."/>
            <person name="Jenkins J.W."/>
            <person name="Sreedasyam A."/>
            <person name="Alarcon Y."/>
            <person name="Bock C."/>
            <person name="Boston L."/>
            <person name="Carlson J."/>
            <person name="Cervantes K."/>
            <person name="Clermont K."/>
            <person name="Krom N."/>
            <person name="Kubenka K."/>
            <person name="Mamidi S."/>
            <person name="Mattison C."/>
            <person name="Monteros M."/>
            <person name="Pisani C."/>
            <person name="Plott C."/>
            <person name="Rajasekar S."/>
            <person name="Rhein H.S."/>
            <person name="Rohla C."/>
            <person name="Song M."/>
            <person name="Hilaire R.S."/>
            <person name="Shu S."/>
            <person name="Wells L."/>
            <person name="Wang X."/>
            <person name="Webber J."/>
            <person name="Heerema R.J."/>
            <person name="Klein P."/>
            <person name="Conner P."/>
            <person name="Grauke L."/>
            <person name="Grimwood J."/>
            <person name="Schmutz J."/>
            <person name="Randall J.J."/>
        </authorList>
    </citation>
    <scope>NUCLEOTIDE SEQUENCE</scope>
    <source>
        <tissue evidence="5">Leaf</tissue>
    </source>
</reference>
<dbReference type="Pfam" id="PF02458">
    <property type="entry name" value="Transferase"/>
    <property type="match status" value="1"/>
</dbReference>
<organism evidence="4 6">
    <name type="scientific">Carya illinoinensis</name>
    <name type="common">Pecan</name>
    <dbReference type="NCBI Taxonomy" id="32201"/>
    <lineage>
        <taxon>Eukaryota</taxon>
        <taxon>Viridiplantae</taxon>
        <taxon>Streptophyta</taxon>
        <taxon>Embryophyta</taxon>
        <taxon>Tracheophyta</taxon>
        <taxon>Spermatophyta</taxon>
        <taxon>Magnoliopsida</taxon>
        <taxon>eudicotyledons</taxon>
        <taxon>Gunneridae</taxon>
        <taxon>Pentapetalae</taxon>
        <taxon>rosids</taxon>
        <taxon>fabids</taxon>
        <taxon>Fagales</taxon>
        <taxon>Juglandaceae</taxon>
        <taxon>Carya</taxon>
    </lineage>
</organism>
<comment type="caution">
    <text evidence="4">The sequence shown here is derived from an EMBL/GenBank/DDBJ whole genome shotgun (WGS) entry which is preliminary data.</text>
</comment>
<evidence type="ECO:0008006" key="7">
    <source>
        <dbReference type="Google" id="ProtNLM"/>
    </source>
</evidence>